<keyword evidence="18" id="KW-1185">Reference proteome</keyword>
<dbReference type="CDD" id="cd06225">
    <property type="entry name" value="HAMP"/>
    <property type="match status" value="1"/>
</dbReference>
<dbReference type="InterPro" id="IPR036890">
    <property type="entry name" value="HATPase_C_sf"/>
</dbReference>
<dbReference type="InterPro" id="IPR003661">
    <property type="entry name" value="HisK_dim/P_dom"/>
</dbReference>
<dbReference type="CDD" id="cd00082">
    <property type="entry name" value="HisKA"/>
    <property type="match status" value="1"/>
</dbReference>
<evidence type="ECO:0000256" key="11">
    <source>
        <dbReference type="ARBA" id="ARBA00022989"/>
    </source>
</evidence>
<dbReference type="Pfam" id="PF00512">
    <property type="entry name" value="HisKA"/>
    <property type="match status" value="1"/>
</dbReference>
<keyword evidence="13 14" id="KW-0472">Membrane</keyword>
<dbReference type="PRINTS" id="PR00344">
    <property type="entry name" value="BCTRLSENSOR"/>
</dbReference>
<dbReference type="GO" id="GO:0005886">
    <property type="term" value="C:plasma membrane"/>
    <property type="evidence" value="ECO:0007669"/>
    <property type="project" value="UniProtKB-SubCell"/>
</dbReference>
<dbReference type="Pfam" id="PF02518">
    <property type="entry name" value="HATPase_c"/>
    <property type="match status" value="1"/>
</dbReference>
<dbReference type="FunFam" id="3.30.565.10:FF:000006">
    <property type="entry name" value="Sensor histidine kinase WalK"/>
    <property type="match status" value="1"/>
</dbReference>
<evidence type="ECO:0000256" key="3">
    <source>
        <dbReference type="ARBA" id="ARBA00012438"/>
    </source>
</evidence>
<dbReference type="PROSITE" id="PS50109">
    <property type="entry name" value="HIS_KIN"/>
    <property type="match status" value="1"/>
</dbReference>
<evidence type="ECO:0000256" key="14">
    <source>
        <dbReference type="SAM" id="Phobius"/>
    </source>
</evidence>
<dbReference type="AlphaFoldDB" id="A0A317CPS9"/>
<keyword evidence="8" id="KW-0547">Nucleotide-binding</keyword>
<evidence type="ECO:0000256" key="7">
    <source>
        <dbReference type="ARBA" id="ARBA00022692"/>
    </source>
</evidence>
<dbReference type="SUPFAM" id="SSF55874">
    <property type="entry name" value="ATPase domain of HSP90 chaperone/DNA topoisomerase II/histidine kinase"/>
    <property type="match status" value="1"/>
</dbReference>
<dbReference type="SMART" id="SM00387">
    <property type="entry name" value="HATPase_c"/>
    <property type="match status" value="1"/>
</dbReference>
<protein>
    <recommendedName>
        <fullName evidence="3">histidine kinase</fullName>
        <ecNumber evidence="3">2.7.13.3</ecNumber>
    </recommendedName>
</protein>
<accession>A0A317CPS9</accession>
<dbReference type="InterPro" id="IPR050398">
    <property type="entry name" value="HssS/ArlS-like"/>
</dbReference>
<evidence type="ECO:0000313" key="18">
    <source>
        <dbReference type="Proteomes" id="UP000245539"/>
    </source>
</evidence>
<proteinExistence type="predicted"/>
<dbReference type="SMART" id="SM00304">
    <property type="entry name" value="HAMP"/>
    <property type="match status" value="1"/>
</dbReference>
<dbReference type="Pfam" id="PF00672">
    <property type="entry name" value="HAMP"/>
    <property type="match status" value="1"/>
</dbReference>
<dbReference type="InterPro" id="IPR003660">
    <property type="entry name" value="HAMP_dom"/>
</dbReference>
<evidence type="ECO:0000256" key="12">
    <source>
        <dbReference type="ARBA" id="ARBA00023012"/>
    </source>
</evidence>
<comment type="subcellular location">
    <subcellularLocation>
        <location evidence="2">Cell membrane</location>
        <topology evidence="2">Multi-pass membrane protein</topology>
    </subcellularLocation>
</comment>
<evidence type="ECO:0000256" key="10">
    <source>
        <dbReference type="ARBA" id="ARBA00022840"/>
    </source>
</evidence>
<evidence type="ECO:0000256" key="1">
    <source>
        <dbReference type="ARBA" id="ARBA00000085"/>
    </source>
</evidence>
<keyword evidence="12" id="KW-0902">Two-component regulatory system</keyword>
<dbReference type="GO" id="GO:0005524">
    <property type="term" value="F:ATP binding"/>
    <property type="evidence" value="ECO:0007669"/>
    <property type="project" value="UniProtKB-KW"/>
</dbReference>
<dbReference type="PANTHER" id="PTHR45528:SF1">
    <property type="entry name" value="SENSOR HISTIDINE KINASE CPXA"/>
    <property type="match status" value="1"/>
</dbReference>
<feature type="transmembrane region" description="Helical" evidence="14">
    <location>
        <begin position="158"/>
        <end position="179"/>
    </location>
</feature>
<dbReference type="InterPro" id="IPR004358">
    <property type="entry name" value="Sig_transdc_His_kin-like_C"/>
</dbReference>
<keyword evidence="6" id="KW-0808">Transferase</keyword>
<evidence type="ECO:0000259" key="16">
    <source>
        <dbReference type="PROSITE" id="PS50885"/>
    </source>
</evidence>
<dbReference type="EC" id="2.7.13.3" evidence="3"/>
<dbReference type="GO" id="GO:0000155">
    <property type="term" value="F:phosphorelay sensor kinase activity"/>
    <property type="evidence" value="ECO:0007669"/>
    <property type="project" value="InterPro"/>
</dbReference>
<keyword evidence="11 14" id="KW-1133">Transmembrane helix</keyword>
<gene>
    <name evidence="17" type="ORF">DKW60_01120</name>
</gene>
<dbReference type="InterPro" id="IPR005467">
    <property type="entry name" value="His_kinase_dom"/>
</dbReference>
<comment type="caution">
    <text evidence="17">The sequence shown here is derived from an EMBL/GenBank/DDBJ whole genome shotgun (WGS) entry which is preliminary data.</text>
</comment>
<dbReference type="OrthoDB" id="9804645at2"/>
<evidence type="ECO:0000256" key="4">
    <source>
        <dbReference type="ARBA" id="ARBA00022475"/>
    </source>
</evidence>
<dbReference type="Gene3D" id="3.30.565.10">
    <property type="entry name" value="Histidine kinase-like ATPase, C-terminal domain"/>
    <property type="match status" value="1"/>
</dbReference>
<evidence type="ECO:0000259" key="15">
    <source>
        <dbReference type="PROSITE" id="PS50109"/>
    </source>
</evidence>
<evidence type="ECO:0000256" key="9">
    <source>
        <dbReference type="ARBA" id="ARBA00022777"/>
    </source>
</evidence>
<dbReference type="SUPFAM" id="SSF158472">
    <property type="entry name" value="HAMP domain-like"/>
    <property type="match status" value="1"/>
</dbReference>
<name>A0A317CPS9_9GAMM</name>
<keyword evidence="4" id="KW-1003">Cell membrane</keyword>
<dbReference type="PROSITE" id="PS50885">
    <property type="entry name" value="HAMP"/>
    <property type="match status" value="1"/>
</dbReference>
<organism evidence="17 18">
    <name type="scientific">Leucothrix pacifica</name>
    <dbReference type="NCBI Taxonomy" id="1247513"/>
    <lineage>
        <taxon>Bacteria</taxon>
        <taxon>Pseudomonadati</taxon>
        <taxon>Pseudomonadota</taxon>
        <taxon>Gammaproteobacteria</taxon>
        <taxon>Thiotrichales</taxon>
        <taxon>Thiotrichaceae</taxon>
        <taxon>Leucothrix</taxon>
    </lineage>
</organism>
<dbReference type="Gene3D" id="1.10.287.130">
    <property type="match status" value="1"/>
</dbReference>
<sequence>MTRLFFKILALILVTSVVVGASGYGLIKWLEHERILISPQNAPKVLAEHVVEAWQQGRINNYAEELEKHGTYFALLGADREVIYTMPELRRFVQNRSRLLQRRDEFRPSNNRGSHRFKRPGVQFTQEVNTSDGDTFYVISRSRNPLHNYFPQRPWKRYAQWIALGIGILLASSLLSFYITRPIRSLRKTTQSLGQRDLSARVEATVSERKDAIGELGRDFDRMAQRLDDTLRNQHQLLRDISHELRSPLARIQVAGTLAEQKTGNSAELERIDRETQRLDGLIETILRLTRLNDMPELTFEPLDLSVLINEVARNAQYEYQNTDKTIVTKLSVLPEIKADYENLSSAIENIVRNAMYYTKDASAVTISAKVVEQALEICVTDQGHGVPEEDLSRLFEPFFRSDVSRNEKTGSNGVGLAITHRIIELHNGTVWAKNITGGGLAVTIRLPLSTIN</sequence>
<feature type="domain" description="Histidine kinase" evidence="15">
    <location>
        <begin position="240"/>
        <end position="451"/>
    </location>
</feature>
<reference evidence="17 18" key="1">
    <citation type="submission" date="2018-05" db="EMBL/GenBank/DDBJ databases">
        <title>Leucothrix arctica sp. nov., isolated from Arctic seawater.</title>
        <authorList>
            <person name="Choi A."/>
            <person name="Baek K."/>
        </authorList>
    </citation>
    <scope>NUCLEOTIDE SEQUENCE [LARGE SCALE GENOMIC DNA]</scope>
    <source>
        <strain evidence="17 18">JCM 18388</strain>
    </source>
</reference>
<keyword evidence="10" id="KW-0067">ATP-binding</keyword>
<keyword evidence="9" id="KW-0418">Kinase</keyword>
<dbReference type="EMBL" id="QGKM01000003">
    <property type="protein sequence ID" value="PWR00455.1"/>
    <property type="molecule type" value="Genomic_DNA"/>
</dbReference>
<evidence type="ECO:0000256" key="5">
    <source>
        <dbReference type="ARBA" id="ARBA00022553"/>
    </source>
</evidence>
<feature type="domain" description="HAMP" evidence="16">
    <location>
        <begin position="177"/>
        <end position="232"/>
    </location>
</feature>
<dbReference type="Proteomes" id="UP000245539">
    <property type="component" value="Unassembled WGS sequence"/>
</dbReference>
<evidence type="ECO:0000313" key="17">
    <source>
        <dbReference type="EMBL" id="PWR00455.1"/>
    </source>
</evidence>
<dbReference type="SUPFAM" id="SSF47384">
    <property type="entry name" value="Homodimeric domain of signal transducing histidine kinase"/>
    <property type="match status" value="1"/>
</dbReference>
<keyword evidence="7 14" id="KW-0812">Transmembrane</keyword>
<keyword evidence="5" id="KW-0597">Phosphoprotein</keyword>
<evidence type="ECO:0000256" key="8">
    <source>
        <dbReference type="ARBA" id="ARBA00022741"/>
    </source>
</evidence>
<evidence type="ECO:0000256" key="2">
    <source>
        <dbReference type="ARBA" id="ARBA00004651"/>
    </source>
</evidence>
<dbReference type="InterPro" id="IPR036097">
    <property type="entry name" value="HisK_dim/P_sf"/>
</dbReference>
<evidence type="ECO:0000256" key="13">
    <source>
        <dbReference type="ARBA" id="ARBA00023136"/>
    </source>
</evidence>
<dbReference type="RefSeq" id="WP_109835826.1">
    <property type="nucleotide sequence ID" value="NZ_QGKM01000003.1"/>
</dbReference>
<dbReference type="SMART" id="SM00388">
    <property type="entry name" value="HisKA"/>
    <property type="match status" value="1"/>
</dbReference>
<comment type="catalytic activity">
    <reaction evidence="1">
        <text>ATP + protein L-histidine = ADP + protein N-phospho-L-histidine.</text>
        <dbReference type="EC" id="2.7.13.3"/>
    </reaction>
</comment>
<dbReference type="Gene3D" id="1.10.8.500">
    <property type="entry name" value="HAMP domain in histidine kinase"/>
    <property type="match status" value="1"/>
</dbReference>
<dbReference type="PANTHER" id="PTHR45528">
    <property type="entry name" value="SENSOR HISTIDINE KINASE CPXA"/>
    <property type="match status" value="1"/>
</dbReference>
<evidence type="ECO:0000256" key="6">
    <source>
        <dbReference type="ARBA" id="ARBA00022679"/>
    </source>
</evidence>
<dbReference type="InterPro" id="IPR003594">
    <property type="entry name" value="HATPase_dom"/>
</dbReference>